<comment type="caution">
    <text evidence="1">The sequence shown here is derived from an EMBL/GenBank/DDBJ whole genome shotgun (WGS) entry which is preliminary data.</text>
</comment>
<evidence type="ECO:0000313" key="2">
    <source>
        <dbReference type="Proteomes" id="UP001175228"/>
    </source>
</evidence>
<dbReference type="Proteomes" id="UP001175228">
    <property type="component" value="Unassembled WGS sequence"/>
</dbReference>
<evidence type="ECO:0000313" key="1">
    <source>
        <dbReference type="EMBL" id="KAK0482022.1"/>
    </source>
</evidence>
<name>A0AA39UAE1_9AGAR</name>
<accession>A0AA39UAE1</accession>
<protein>
    <submittedName>
        <fullName evidence="1">Uncharacterized protein</fullName>
    </submittedName>
</protein>
<reference evidence="1" key="1">
    <citation type="submission" date="2023-06" db="EMBL/GenBank/DDBJ databases">
        <authorList>
            <consortium name="Lawrence Berkeley National Laboratory"/>
            <person name="Ahrendt S."/>
            <person name="Sahu N."/>
            <person name="Indic B."/>
            <person name="Wong-Bajracharya J."/>
            <person name="Merenyi Z."/>
            <person name="Ke H.-M."/>
            <person name="Monk M."/>
            <person name="Kocsube S."/>
            <person name="Drula E."/>
            <person name="Lipzen A."/>
            <person name="Balint B."/>
            <person name="Henrissat B."/>
            <person name="Andreopoulos B."/>
            <person name="Martin F.M."/>
            <person name="Harder C.B."/>
            <person name="Rigling D."/>
            <person name="Ford K.L."/>
            <person name="Foster G.D."/>
            <person name="Pangilinan J."/>
            <person name="Papanicolaou A."/>
            <person name="Barry K."/>
            <person name="LaButti K."/>
            <person name="Viragh M."/>
            <person name="Koriabine M."/>
            <person name="Yan M."/>
            <person name="Riley R."/>
            <person name="Champramary S."/>
            <person name="Plett K.L."/>
            <person name="Tsai I.J."/>
            <person name="Slot J."/>
            <person name="Sipos G."/>
            <person name="Plett J."/>
            <person name="Nagy L.G."/>
            <person name="Grigoriev I.V."/>
        </authorList>
    </citation>
    <scope>NUCLEOTIDE SEQUENCE</scope>
    <source>
        <strain evidence="1">HWK02</strain>
    </source>
</reference>
<keyword evidence="2" id="KW-1185">Reference proteome</keyword>
<organism evidence="1 2">
    <name type="scientific">Armillaria luteobubalina</name>
    <dbReference type="NCBI Taxonomy" id="153913"/>
    <lineage>
        <taxon>Eukaryota</taxon>
        <taxon>Fungi</taxon>
        <taxon>Dikarya</taxon>
        <taxon>Basidiomycota</taxon>
        <taxon>Agaricomycotina</taxon>
        <taxon>Agaricomycetes</taxon>
        <taxon>Agaricomycetidae</taxon>
        <taxon>Agaricales</taxon>
        <taxon>Marasmiineae</taxon>
        <taxon>Physalacriaceae</taxon>
        <taxon>Armillaria</taxon>
    </lineage>
</organism>
<dbReference type="EMBL" id="JAUEPU010000069">
    <property type="protein sequence ID" value="KAK0482022.1"/>
    <property type="molecule type" value="Genomic_DNA"/>
</dbReference>
<proteinExistence type="predicted"/>
<gene>
    <name evidence="1" type="ORF">EDD18DRAFT_1202436</name>
</gene>
<sequence length="70" mass="7857">MGRIVQTIKLTGVLLSLLFTIVELSVLIADFSHRYPTLQSSLHSWSSAAVMGSRIAYLRQLVCCVKYFSH</sequence>
<dbReference type="AlphaFoldDB" id="A0AA39UAE1"/>